<dbReference type="Proteomes" id="UP000297703">
    <property type="component" value="Unassembled WGS sequence"/>
</dbReference>
<dbReference type="EMBL" id="QXTE01013739">
    <property type="protein sequence ID" value="TFJ95127.1"/>
    <property type="molecule type" value="Genomic_DNA"/>
</dbReference>
<dbReference type="PANTHER" id="PTHR43261:SF6">
    <property type="entry name" value="ELONGATION FACTOR G-LIKE PROTEIN"/>
    <property type="match status" value="1"/>
</dbReference>
<dbReference type="GO" id="GO:0032790">
    <property type="term" value="P:ribosome disassembly"/>
    <property type="evidence" value="ECO:0007669"/>
    <property type="project" value="TreeGrafter"/>
</dbReference>
<evidence type="ECO:0000256" key="3">
    <source>
        <dbReference type="SAM" id="MobiDB-lite"/>
    </source>
</evidence>
<sequence>MASKTNASLQVTSPEELRNVVLVGSAGSGKTTLFEHLVKARTDGYRGEKDDPERAAALTLARIRSGSVVINVLDAPGHPDYIGELRAGLRAADAALFVISATDGVDGITTALWRECSAVGMPRAIAVTKLDAGRASFDDVLAQCRASFGEGVAPSYMPLVTGGQIVGNVSLASLRCHDYSSGTCVKSDATQAQRDDVDAFRSNFIESILTEADDDALMERYLEGAELDRTELLADLNAALAHGTFFPVIPVQTHNGVGTEELLGTIEAGFPGACTRPLPSVTTPDLDDLPTPACSPDGPLLAEVVRTTSDPTPVHVRRAPRPASRRPRRR</sequence>
<keyword evidence="5" id="KW-0648">Protein biosynthesis</keyword>
<dbReference type="PANTHER" id="PTHR43261">
    <property type="entry name" value="TRANSLATION ELONGATION FACTOR G-RELATED"/>
    <property type="match status" value="1"/>
</dbReference>
<dbReference type="AlphaFoldDB" id="A0A4D9DFY2"/>
<proteinExistence type="predicted"/>
<dbReference type="InterPro" id="IPR000795">
    <property type="entry name" value="T_Tr_GTP-bd_dom"/>
</dbReference>
<dbReference type="Gene3D" id="3.40.50.300">
    <property type="entry name" value="P-loop containing nucleotide triphosphate hydrolases"/>
    <property type="match status" value="1"/>
</dbReference>
<organism evidence="5 6">
    <name type="scientific">Platysternon megacephalum</name>
    <name type="common">big-headed turtle</name>
    <dbReference type="NCBI Taxonomy" id="55544"/>
    <lineage>
        <taxon>Eukaryota</taxon>
        <taxon>Metazoa</taxon>
        <taxon>Chordata</taxon>
        <taxon>Craniata</taxon>
        <taxon>Vertebrata</taxon>
        <taxon>Euteleostomi</taxon>
        <taxon>Archelosauria</taxon>
        <taxon>Testudinata</taxon>
        <taxon>Testudines</taxon>
        <taxon>Cryptodira</taxon>
        <taxon>Durocryptodira</taxon>
        <taxon>Testudinoidea</taxon>
        <taxon>Platysternidae</taxon>
        <taxon>Platysternon</taxon>
    </lineage>
</organism>
<feature type="domain" description="Tr-type G" evidence="4">
    <location>
        <begin position="15"/>
        <end position="278"/>
    </location>
</feature>
<dbReference type="NCBIfam" id="TIGR00231">
    <property type="entry name" value="small_GTP"/>
    <property type="match status" value="1"/>
</dbReference>
<dbReference type="SUPFAM" id="SSF52540">
    <property type="entry name" value="P-loop containing nucleoside triphosphate hydrolases"/>
    <property type="match status" value="1"/>
</dbReference>
<feature type="region of interest" description="Disordered" evidence="3">
    <location>
        <begin position="305"/>
        <end position="330"/>
    </location>
</feature>
<evidence type="ECO:0000313" key="6">
    <source>
        <dbReference type="Proteomes" id="UP000297703"/>
    </source>
</evidence>
<keyword evidence="1" id="KW-0547">Nucleotide-binding</keyword>
<feature type="region of interest" description="Disordered" evidence="3">
    <location>
        <begin position="281"/>
        <end position="300"/>
    </location>
</feature>
<comment type="caution">
    <text evidence="5">The sequence shown here is derived from an EMBL/GenBank/DDBJ whole genome shotgun (WGS) entry which is preliminary data.</text>
</comment>
<dbReference type="GO" id="GO:0005525">
    <property type="term" value="F:GTP binding"/>
    <property type="evidence" value="ECO:0007669"/>
    <property type="project" value="UniProtKB-KW"/>
</dbReference>
<evidence type="ECO:0000313" key="5">
    <source>
        <dbReference type="EMBL" id="TFJ95127.1"/>
    </source>
</evidence>
<accession>A0A4D9DFY2</accession>
<gene>
    <name evidence="5" type="ORF">DR999_PMT23449</name>
</gene>
<dbReference type="GO" id="GO:0003746">
    <property type="term" value="F:translation elongation factor activity"/>
    <property type="evidence" value="ECO:0007669"/>
    <property type="project" value="UniProtKB-KW"/>
</dbReference>
<keyword evidence="6" id="KW-1185">Reference proteome</keyword>
<reference evidence="5 6" key="2">
    <citation type="submission" date="2019-04" db="EMBL/GenBank/DDBJ databases">
        <title>The genome sequence of big-headed turtle.</title>
        <authorList>
            <person name="Gong S."/>
        </authorList>
    </citation>
    <scope>NUCLEOTIDE SEQUENCE [LARGE SCALE GENOMIC DNA]</scope>
    <source>
        <strain evidence="5">DO16091913</strain>
        <tissue evidence="5">Muscle</tissue>
    </source>
</reference>
<evidence type="ECO:0000256" key="2">
    <source>
        <dbReference type="ARBA" id="ARBA00023134"/>
    </source>
</evidence>
<keyword evidence="5" id="KW-0251">Elongation factor</keyword>
<evidence type="ECO:0000256" key="1">
    <source>
        <dbReference type="ARBA" id="ARBA00022741"/>
    </source>
</evidence>
<name>A0A4D9DFY2_9SAUR</name>
<reference evidence="5 6" key="1">
    <citation type="submission" date="2019-04" db="EMBL/GenBank/DDBJ databases">
        <title>Draft genome of the big-headed turtle Platysternon megacephalum.</title>
        <authorList>
            <person name="Gong S."/>
        </authorList>
    </citation>
    <scope>NUCLEOTIDE SEQUENCE [LARGE SCALE GENOMIC DNA]</scope>
    <source>
        <strain evidence="5">DO16091913</strain>
        <tissue evidence="5">Muscle</tissue>
    </source>
</reference>
<dbReference type="OrthoDB" id="198619at2759"/>
<dbReference type="STRING" id="55544.A0A4D9DFY2"/>
<dbReference type="PROSITE" id="PS51722">
    <property type="entry name" value="G_TR_2"/>
    <property type="match status" value="1"/>
</dbReference>
<feature type="compositionally biased region" description="Basic residues" evidence="3">
    <location>
        <begin position="315"/>
        <end position="330"/>
    </location>
</feature>
<evidence type="ECO:0000259" key="4">
    <source>
        <dbReference type="PROSITE" id="PS51722"/>
    </source>
</evidence>
<dbReference type="InterPro" id="IPR005225">
    <property type="entry name" value="Small_GTP-bd"/>
</dbReference>
<protein>
    <submittedName>
        <fullName evidence="5">Elongation factor G-like protein</fullName>
    </submittedName>
</protein>
<dbReference type="InterPro" id="IPR027417">
    <property type="entry name" value="P-loop_NTPase"/>
</dbReference>
<dbReference type="Pfam" id="PF00009">
    <property type="entry name" value="GTP_EFTU"/>
    <property type="match status" value="1"/>
</dbReference>
<keyword evidence="2" id="KW-0342">GTP-binding</keyword>
<dbReference type="PRINTS" id="PR00315">
    <property type="entry name" value="ELONGATNFCT"/>
</dbReference>
<dbReference type="GO" id="GO:0003924">
    <property type="term" value="F:GTPase activity"/>
    <property type="evidence" value="ECO:0007669"/>
    <property type="project" value="InterPro"/>
</dbReference>